<dbReference type="SUPFAM" id="SSF53756">
    <property type="entry name" value="UDP-Glycosyltransferase/glycogen phosphorylase"/>
    <property type="match status" value="1"/>
</dbReference>
<feature type="domain" description="Glycosyltransferase subfamily 4-like N-terminal" evidence="2">
    <location>
        <begin position="20"/>
        <end position="172"/>
    </location>
</feature>
<dbReference type="PANTHER" id="PTHR12526:SF630">
    <property type="entry name" value="GLYCOSYLTRANSFERASE"/>
    <property type="match status" value="1"/>
</dbReference>
<dbReference type="InterPro" id="IPR028098">
    <property type="entry name" value="Glyco_trans_4-like_N"/>
</dbReference>
<reference evidence="3" key="1">
    <citation type="submission" date="2018-08" db="EMBL/GenBank/DDBJ databases">
        <title>Draft genome sequences of Leuconostoc spp. and Weissella spp. with biocontrol potential.</title>
        <authorList>
            <person name="Lo R."/>
            <person name="Ho V.T.T."/>
            <person name="Turner M.S."/>
        </authorList>
    </citation>
    <scope>NUCLEOTIDE SEQUENCE</scope>
    <source>
        <strain evidence="3">156</strain>
    </source>
</reference>
<dbReference type="InterPro" id="IPR001296">
    <property type="entry name" value="Glyco_trans_1"/>
</dbReference>
<dbReference type="GO" id="GO:0016757">
    <property type="term" value="F:glycosyltransferase activity"/>
    <property type="evidence" value="ECO:0007669"/>
    <property type="project" value="InterPro"/>
</dbReference>
<organism evidence="3 4">
    <name type="scientific">Leuconostoc falkenbergense</name>
    <dbReference type="NCBI Taxonomy" id="2766470"/>
    <lineage>
        <taxon>Bacteria</taxon>
        <taxon>Bacillati</taxon>
        <taxon>Bacillota</taxon>
        <taxon>Bacilli</taxon>
        <taxon>Lactobacillales</taxon>
        <taxon>Lactobacillaceae</taxon>
        <taxon>Leuconostoc</taxon>
    </lineage>
</organism>
<sequence>MIRILHLPGTVSLKNGRMHVIMNIYRKIDKSKFQFDFLVTDMEEESFIDEIHSLGGKVYTVRKNQRNNFFILFRKLQNVLKQNDYKIIHYHATSQWGTVLFGLKKTNVEQVIIHSHATVYSDSVIKSIRNFIMSLPIFFSGTKFIAVTYEAGKGIFLRKKFKVIPNSIDTEKFKYNEQNRQIVRQRINIKNNAIVLGNVGRYSKQKNQLRLIEIFFDILKMDTNNTWILLLIGQGKLKKQLMDKTSQLGIEDKVILLHTQSDIDQYYSAMDIFCFPSTYEGFGMAALEAQSNGLPVALSDVIPDAVKFENSFKMSLSDSNKDWARKIIEISRYTVKRSDGKLLIEKAHMDSANVVRQWEEMYILSNYGK</sequence>
<evidence type="ECO:0000259" key="2">
    <source>
        <dbReference type="Pfam" id="PF13439"/>
    </source>
</evidence>
<dbReference type="Proteomes" id="UP001080333">
    <property type="component" value="Unassembled WGS sequence"/>
</dbReference>
<dbReference type="AlphaFoldDB" id="A0A9X3IPF1"/>
<feature type="domain" description="Glycosyl transferase family 1" evidence="1">
    <location>
        <begin position="180"/>
        <end position="330"/>
    </location>
</feature>
<dbReference type="Pfam" id="PF13439">
    <property type="entry name" value="Glyco_transf_4"/>
    <property type="match status" value="1"/>
</dbReference>
<protein>
    <submittedName>
        <fullName evidence="3">Glycosyltransferase family 1 protein</fullName>
    </submittedName>
</protein>
<dbReference type="PANTHER" id="PTHR12526">
    <property type="entry name" value="GLYCOSYLTRANSFERASE"/>
    <property type="match status" value="1"/>
</dbReference>
<proteinExistence type="predicted"/>
<evidence type="ECO:0000259" key="1">
    <source>
        <dbReference type="Pfam" id="PF00534"/>
    </source>
</evidence>
<evidence type="ECO:0000313" key="4">
    <source>
        <dbReference type="Proteomes" id="UP001080333"/>
    </source>
</evidence>
<evidence type="ECO:0000313" key="3">
    <source>
        <dbReference type="EMBL" id="MCX7578422.1"/>
    </source>
</evidence>
<dbReference type="EMBL" id="QVOQ01000006">
    <property type="protein sequence ID" value="MCX7578422.1"/>
    <property type="molecule type" value="Genomic_DNA"/>
</dbReference>
<gene>
    <name evidence="3" type="ORF">D0502_03300</name>
</gene>
<dbReference type="Gene3D" id="3.40.50.2000">
    <property type="entry name" value="Glycogen Phosphorylase B"/>
    <property type="match status" value="2"/>
</dbReference>
<dbReference type="RefSeq" id="WP_267286958.1">
    <property type="nucleotide sequence ID" value="NZ_QVOQ01000006.1"/>
</dbReference>
<comment type="caution">
    <text evidence="3">The sequence shown here is derived from an EMBL/GenBank/DDBJ whole genome shotgun (WGS) entry which is preliminary data.</text>
</comment>
<dbReference type="Pfam" id="PF00534">
    <property type="entry name" value="Glycos_transf_1"/>
    <property type="match status" value="1"/>
</dbReference>
<accession>A0A9X3IPF1</accession>
<name>A0A9X3IPF1_9LACO</name>